<keyword evidence="14" id="KW-1185">Reference proteome</keyword>
<dbReference type="GO" id="GO:0005524">
    <property type="term" value="F:ATP binding"/>
    <property type="evidence" value="ECO:0007669"/>
    <property type="project" value="UniProtKB-KW"/>
</dbReference>
<comment type="caution">
    <text evidence="13">The sequence shown here is derived from an EMBL/GenBank/DDBJ whole genome shotgun (WGS) entry which is preliminary data.</text>
</comment>
<protein>
    <recommendedName>
        <fullName evidence="3">histidine kinase</fullName>
        <ecNumber evidence="3">2.7.13.3</ecNumber>
    </recommendedName>
</protein>
<keyword evidence="10" id="KW-0812">Transmembrane</keyword>
<sequence>MLIRRLYLQIYLTLIASLVLMVILSAVLWKVFDGDRDEQKFLDVASELVAMSLPPADAPTEQQRQALETLGKGFKFDVSLFDADGRFIAAYGEPRELSEGSRENRGWRRSPHGPTLTLTLPDGRILIADRQEEDDFNPLLSLLALLVMVALCVGIAAFPLVRRLTRRLEKLQRGVERIGQGDLSARVDVRGRDEVAKLASSFNEAAEKIEKLVNAHRLLLANASHELRTPLSRIRLGLEMSKGEQDPKRRAALQRDIAELDSLIDEILLMSRLDAGANINLTQTVDLVALAAEECARYENCDLSGSAPEIRGDQRLLHRLLANLLENAHKHGAPPVSVEIGSHDNLVFLTVRDNGLGIAEDDREKVFQPFYRGADRQNVNGYGLGLPLVRQIAVAHGGTVDVLPRSQERSAIRVSLPIKAPAGQAA</sequence>
<dbReference type="CDD" id="cd06225">
    <property type="entry name" value="HAMP"/>
    <property type="match status" value="1"/>
</dbReference>
<dbReference type="SMART" id="SM00388">
    <property type="entry name" value="HisKA"/>
    <property type="match status" value="1"/>
</dbReference>
<dbReference type="RefSeq" id="WP_267990967.1">
    <property type="nucleotide sequence ID" value="NZ_JAPJZI010000001.1"/>
</dbReference>
<evidence type="ECO:0000313" key="13">
    <source>
        <dbReference type="EMBL" id="MDA5399538.1"/>
    </source>
</evidence>
<evidence type="ECO:0000256" key="10">
    <source>
        <dbReference type="SAM" id="Phobius"/>
    </source>
</evidence>
<dbReference type="Proteomes" id="UP001151234">
    <property type="component" value="Unassembled WGS sequence"/>
</dbReference>
<comment type="catalytic activity">
    <reaction evidence="1">
        <text>ATP + protein L-histidine = ADP + protein N-phospho-L-histidine.</text>
        <dbReference type="EC" id="2.7.13.3"/>
    </reaction>
</comment>
<evidence type="ECO:0000256" key="1">
    <source>
        <dbReference type="ARBA" id="ARBA00000085"/>
    </source>
</evidence>
<evidence type="ECO:0000256" key="3">
    <source>
        <dbReference type="ARBA" id="ARBA00012438"/>
    </source>
</evidence>
<evidence type="ECO:0000256" key="7">
    <source>
        <dbReference type="ARBA" id="ARBA00022741"/>
    </source>
</evidence>
<dbReference type="GO" id="GO:0005886">
    <property type="term" value="C:plasma membrane"/>
    <property type="evidence" value="ECO:0007669"/>
    <property type="project" value="UniProtKB-SubCell"/>
</dbReference>
<dbReference type="EMBL" id="JAPJZI010000001">
    <property type="protein sequence ID" value="MDA5399538.1"/>
    <property type="molecule type" value="Genomic_DNA"/>
</dbReference>
<keyword evidence="7" id="KW-0547">Nucleotide-binding</keyword>
<dbReference type="SUPFAM" id="SSF55874">
    <property type="entry name" value="ATPase domain of HSP90 chaperone/DNA topoisomerase II/histidine kinase"/>
    <property type="match status" value="1"/>
</dbReference>
<evidence type="ECO:0000259" key="12">
    <source>
        <dbReference type="PROSITE" id="PS50885"/>
    </source>
</evidence>
<feature type="transmembrane region" description="Helical" evidence="10">
    <location>
        <begin position="12"/>
        <end position="32"/>
    </location>
</feature>
<dbReference type="InterPro" id="IPR003660">
    <property type="entry name" value="HAMP_dom"/>
</dbReference>
<dbReference type="PANTHER" id="PTHR44936:SF10">
    <property type="entry name" value="SENSOR PROTEIN RSTB"/>
    <property type="match status" value="1"/>
</dbReference>
<dbReference type="SUPFAM" id="SSF47384">
    <property type="entry name" value="Homodimeric domain of signal transducing histidine kinase"/>
    <property type="match status" value="1"/>
</dbReference>
<dbReference type="CDD" id="cd00082">
    <property type="entry name" value="HisKA"/>
    <property type="match status" value="1"/>
</dbReference>
<keyword evidence="6" id="KW-0808">Transferase</keyword>
<dbReference type="InterPro" id="IPR036890">
    <property type="entry name" value="HATPase_C_sf"/>
</dbReference>
<dbReference type="Pfam" id="PF00672">
    <property type="entry name" value="HAMP"/>
    <property type="match status" value="1"/>
</dbReference>
<dbReference type="InterPro" id="IPR003661">
    <property type="entry name" value="HisK_dim/P_dom"/>
</dbReference>
<keyword evidence="9 13" id="KW-0067">ATP-binding</keyword>
<feature type="domain" description="Histidine kinase" evidence="11">
    <location>
        <begin position="222"/>
        <end position="420"/>
    </location>
</feature>
<dbReference type="InterPro" id="IPR004358">
    <property type="entry name" value="Sig_transdc_His_kin-like_C"/>
</dbReference>
<proteinExistence type="predicted"/>
<evidence type="ECO:0000313" key="14">
    <source>
        <dbReference type="Proteomes" id="UP001151234"/>
    </source>
</evidence>
<reference evidence="13" key="1">
    <citation type="submission" date="2022-11" db="EMBL/GenBank/DDBJ databases">
        <title>Draft genome sequence of Hoeflea poritis E7-10 and Hoeflea prorocentri PM5-8, separated from scleractinian coral Porites lutea and marine dinoflagellate.</title>
        <authorList>
            <person name="Zhang G."/>
            <person name="Wei Q."/>
            <person name="Cai L."/>
        </authorList>
    </citation>
    <scope>NUCLEOTIDE SEQUENCE</scope>
    <source>
        <strain evidence="13">PM5-8</strain>
    </source>
</reference>
<evidence type="ECO:0000256" key="5">
    <source>
        <dbReference type="ARBA" id="ARBA00022553"/>
    </source>
</evidence>
<evidence type="ECO:0000256" key="4">
    <source>
        <dbReference type="ARBA" id="ARBA00022475"/>
    </source>
</evidence>
<dbReference type="PRINTS" id="PR00344">
    <property type="entry name" value="BCTRLSENSOR"/>
</dbReference>
<name>A0A9X3UHZ0_9HYPH</name>
<accession>A0A9X3UHZ0</accession>
<dbReference type="CDD" id="cd00075">
    <property type="entry name" value="HATPase"/>
    <property type="match status" value="1"/>
</dbReference>
<dbReference type="Gene3D" id="1.10.287.130">
    <property type="match status" value="1"/>
</dbReference>
<dbReference type="SMART" id="SM00387">
    <property type="entry name" value="HATPase_c"/>
    <property type="match status" value="1"/>
</dbReference>
<comment type="subcellular location">
    <subcellularLocation>
        <location evidence="2">Cell membrane</location>
        <topology evidence="2">Multi-pass membrane protein</topology>
    </subcellularLocation>
</comment>
<keyword evidence="5" id="KW-0597">Phosphoprotein</keyword>
<organism evidence="13 14">
    <name type="scientific">Hoeflea prorocentri</name>
    <dbReference type="NCBI Taxonomy" id="1922333"/>
    <lineage>
        <taxon>Bacteria</taxon>
        <taxon>Pseudomonadati</taxon>
        <taxon>Pseudomonadota</taxon>
        <taxon>Alphaproteobacteria</taxon>
        <taxon>Hyphomicrobiales</taxon>
        <taxon>Rhizobiaceae</taxon>
        <taxon>Hoeflea</taxon>
    </lineage>
</organism>
<dbReference type="SMART" id="SM00304">
    <property type="entry name" value="HAMP"/>
    <property type="match status" value="1"/>
</dbReference>
<dbReference type="AlphaFoldDB" id="A0A9X3UHZ0"/>
<keyword evidence="10" id="KW-0472">Membrane</keyword>
<keyword evidence="4" id="KW-1003">Cell membrane</keyword>
<keyword evidence="10" id="KW-1133">Transmembrane helix</keyword>
<feature type="domain" description="HAMP" evidence="12">
    <location>
        <begin position="162"/>
        <end position="214"/>
    </location>
</feature>
<dbReference type="Pfam" id="PF00512">
    <property type="entry name" value="HisKA"/>
    <property type="match status" value="1"/>
</dbReference>
<dbReference type="Gene3D" id="3.30.565.10">
    <property type="entry name" value="Histidine kinase-like ATPase, C-terminal domain"/>
    <property type="match status" value="1"/>
</dbReference>
<dbReference type="Pfam" id="PF02518">
    <property type="entry name" value="HATPase_c"/>
    <property type="match status" value="1"/>
</dbReference>
<dbReference type="PROSITE" id="PS50885">
    <property type="entry name" value="HAMP"/>
    <property type="match status" value="1"/>
</dbReference>
<dbReference type="SUPFAM" id="SSF158472">
    <property type="entry name" value="HAMP domain-like"/>
    <property type="match status" value="1"/>
</dbReference>
<evidence type="ECO:0000256" key="6">
    <source>
        <dbReference type="ARBA" id="ARBA00022679"/>
    </source>
</evidence>
<dbReference type="Gene3D" id="1.10.8.500">
    <property type="entry name" value="HAMP domain in histidine kinase"/>
    <property type="match status" value="1"/>
</dbReference>
<dbReference type="EC" id="2.7.13.3" evidence="3"/>
<evidence type="ECO:0000259" key="11">
    <source>
        <dbReference type="PROSITE" id="PS50109"/>
    </source>
</evidence>
<dbReference type="GO" id="GO:0000155">
    <property type="term" value="F:phosphorelay sensor kinase activity"/>
    <property type="evidence" value="ECO:0007669"/>
    <property type="project" value="InterPro"/>
</dbReference>
<dbReference type="PANTHER" id="PTHR44936">
    <property type="entry name" value="SENSOR PROTEIN CREC"/>
    <property type="match status" value="1"/>
</dbReference>
<dbReference type="InterPro" id="IPR003594">
    <property type="entry name" value="HATPase_dom"/>
</dbReference>
<dbReference type="InterPro" id="IPR005467">
    <property type="entry name" value="His_kinase_dom"/>
</dbReference>
<dbReference type="InterPro" id="IPR036097">
    <property type="entry name" value="HisK_dim/P_sf"/>
</dbReference>
<gene>
    <name evidence="13" type="ORF">OQ273_13220</name>
</gene>
<evidence type="ECO:0000256" key="2">
    <source>
        <dbReference type="ARBA" id="ARBA00004651"/>
    </source>
</evidence>
<evidence type="ECO:0000256" key="8">
    <source>
        <dbReference type="ARBA" id="ARBA00022777"/>
    </source>
</evidence>
<feature type="transmembrane region" description="Helical" evidence="10">
    <location>
        <begin position="139"/>
        <end position="161"/>
    </location>
</feature>
<evidence type="ECO:0000256" key="9">
    <source>
        <dbReference type="ARBA" id="ARBA00022840"/>
    </source>
</evidence>
<keyword evidence="8" id="KW-0418">Kinase</keyword>
<dbReference type="PROSITE" id="PS50109">
    <property type="entry name" value="HIS_KIN"/>
    <property type="match status" value="1"/>
</dbReference>
<dbReference type="InterPro" id="IPR050980">
    <property type="entry name" value="2C_sensor_his_kinase"/>
</dbReference>